<dbReference type="SMART" id="SM01326">
    <property type="entry name" value="PTEN_C2"/>
    <property type="match status" value="1"/>
</dbReference>
<feature type="compositionally biased region" description="Low complexity" evidence="5">
    <location>
        <begin position="665"/>
        <end position="675"/>
    </location>
</feature>
<evidence type="ECO:0000256" key="1">
    <source>
        <dbReference type="ARBA" id="ARBA00007881"/>
    </source>
</evidence>
<evidence type="ECO:0000259" key="9">
    <source>
        <dbReference type="PROSITE" id="PS51182"/>
    </source>
</evidence>
<dbReference type="GeneID" id="14921469"/>
<dbReference type="Pfam" id="PF10409">
    <property type="entry name" value="PTEN_C2"/>
    <property type="match status" value="1"/>
</dbReference>
<feature type="compositionally biased region" description="Low complexity" evidence="5">
    <location>
        <begin position="797"/>
        <end position="808"/>
    </location>
</feature>
<dbReference type="PROSITE" id="PS51181">
    <property type="entry name" value="PPASE_TENSIN"/>
    <property type="match status" value="1"/>
</dbReference>
<evidence type="ECO:0000313" key="11">
    <source>
        <dbReference type="Proteomes" id="UP000011083"/>
    </source>
</evidence>
<feature type="compositionally biased region" description="Low complexity" evidence="5">
    <location>
        <begin position="779"/>
        <end position="790"/>
    </location>
</feature>
<keyword evidence="2" id="KW-0378">Hydrolase</keyword>
<evidence type="ECO:0000256" key="4">
    <source>
        <dbReference type="ARBA" id="ARBA00023098"/>
    </source>
</evidence>
<feature type="region of interest" description="Disordered" evidence="5">
    <location>
        <begin position="844"/>
        <end position="929"/>
    </location>
</feature>
<dbReference type="Proteomes" id="UP000011083">
    <property type="component" value="Unassembled WGS sequence"/>
</dbReference>
<name>L8H5X5_ACACF</name>
<evidence type="ECO:0000256" key="6">
    <source>
        <dbReference type="SAM" id="Phobius"/>
    </source>
</evidence>
<dbReference type="InterPro" id="IPR014020">
    <property type="entry name" value="Tensin_C2-dom"/>
</dbReference>
<organism evidence="10 11">
    <name type="scientific">Acanthamoeba castellanii (strain ATCC 30010 / Neff)</name>
    <dbReference type="NCBI Taxonomy" id="1257118"/>
    <lineage>
        <taxon>Eukaryota</taxon>
        <taxon>Amoebozoa</taxon>
        <taxon>Discosea</taxon>
        <taxon>Longamoebia</taxon>
        <taxon>Centramoebida</taxon>
        <taxon>Acanthamoebidae</taxon>
        <taxon>Acanthamoeba</taxon>
    </lineage>
</organism>
<keyword evidence="6" id="KW-1133">Transmembrane helix</keyword>
<dbReference type="CDD" id="cd14509">
    <property type="entry name" value="PTP_PTEN"/>
    <property type="match status" value="1"/>
</dbReference>
<feature type="compositionally biased region" description="Low complexity" evidence="5">
    <location>
        <begin position="582"/>
        <end position="592"/>
    </location>
</feature>
<feature type="transmembrane region" description="Helical" evidence="6">
    <location>
        <begin position="939"/>
        <end position="957"/>
    </location>
</feature>
<keyword evidence="3" id="KW-0904">Protein phosphatase</keyword>
<feature type="domain" description="Phosphatase tensin-type" evidence="8">
    <location>
        <begin position="12"/>
        <end position="183"/>
    </location>
</feature>
<dbReference type="PROSITE" id="PS50056">
    <property type="entry name" value="TYR_PHOSPHATASE_2"/>
    <property type="match status" value="1"/>
</dbReference>
<sequence>MNLRTLVSQNKKRYQMHSFDLDLTYITDKVVAMGFPSESLESVYRNPMSEVQRFFETFHHDHYMVYNLCSERDYKEEKFHGRVERYPFDDHNCPTIELIENFCDSVEVWLHSHRSNVAAVHCKAGKGRTGLMITCWMLYSGLCETAQEALEFYAFIRCMDQKGVTIPSQIRFVEYIERLKIYGPVPHVSLALRSLIIHTVPKALISKIRHHSLGFRVLVLLHGEKEMREIFSADAMQKTVVEVKGETREALIFQFPAHVLITGSVKMEFFYRDILGRPVTLFRFWFHCSFVGSSNQLLLKKSQIDGAHKDHKNHKFEPAFRVLVEFGDVAPGVQMEGVPPNHNDLPLGHLVHHYNREGLRMRGAVARMTGSQRLFAHKLRLLRHKALYQIGVLEVTLEKDLKALMEVTDQEVAANPKRAQQVAVSGPLLARIRDYMRDMPPCKAYASPFAPAAHLDNSCRSLVRPLIKDGEEILSKLLKLKIVTQAATDMEGQLGLFLRYINGLAKWYDMGTEELHGKRRQDDLERDLDVLLYTKLSSSSSSSYAASASAASSLSSVVSPINSPPTSPRLHKPSSSPRPPHHSAAAPAPTRSWVPADACEGKDLERVRAAVEDIRHATRAASLSPDARRARAIRASMTEKKRTVAPTAVWTGYATMRPSLGTRGGATNATTNGAERSNENGGGGANGPSIGRKPPKPDKPLPATPPSPRDEPEVDVAVTSSSSSCHVSKGCVDEAAARAGGASSKRRNVRALDVRSAAEGDVKGASLAAFLIRSPPTARLSGLQLGSSRSTRCSRTLASSPSSSSAPNAKLLASADAPLVKASSSGATSLRVCSPMWSRRRSVTINHLPGGGGEADTGDWTVATGDDDGRRPRSKEEGEGLRCQIVIGSKKEHTTSQTTTKKKKSLDGDDEAEEDDDDEADEDKEEEEERRGSVYARRFIFFIVIFIIVINVFAAVARAGAWRRSGAWISVGAGSDGRAEEERELLGRRQAALGLVASMRARLTTFKQRLEDGLVDDAELTTEANRIGFVVEYLARSLRQPPPS</sequence>
<proteinExistence type="inferred from homology"/>
<dbReference type="OrthoDB" id="18331at2759"/>
<dbReference type="InterPro" id="IPR029021">
    <property type="entry name" value="Prot-tyrosine_phosphatase-like"/>
</dbReference>
<dbReference type="AlphaFoldDB" id="L8H5X5"/>
<dbReference type="PROSITE" id="PS51182">
    <property type="entry name" value="C2_TENSIN"/>
    <property type="match status" value="1"/>
</dbReference>
<evidence type="ECO:0000256" key="5">
    <source>
        <dbReference type="SAM" id="MobiDB-lite"/>
    </source>
</evidence>
<dbReference type="InterPro" id="IPR035892">
    <property type="entry name" value="C2_domain_sf"/>
</dbReference>
<evidence type="ECO:0000256" key="3">
    <source>
        <dbReference type="ARBA" id="ARBA00022912"/>
    </source>
</evidence>
<dbReference type="KEGG" id="acan:ACA1_053250"/>
<feature type="region of interest" description="Disordered" evidence="5">
    <location>
        <begin position="656"/>
        <end position="728"/>
    </location>
</feature>
<keyword evidence="4" id="KW-0443">Lipid metabolism</keyword>
<dbReference type="Gene3D" id="3.90.190.10">
    <property type="entry name" value="Protein tyrosine phosphatase superfamily"/>
    <property type="match status" value="1"/>
</dbReference>
<dbReference type="SUPFAM" id="SSF52799">
    <property type="entry name" value="(Phosphotyrosine protein) phosphatases II"/>
    <property type="match status" value="1"/>
</dbReference>
<dbReference type="Pfam" id="PF22785">
    <property type="entry name" value="Tc-R-P"/>
    <property type="match status" value="1"/>
</dbReference>
<reference evidence="10 11" key="1">
    <citation type="journal article" date="2013" name="Genome Biol.">
        <title>Genome of Acanthamoeba castellanii highlights extensive lateral gene transfer and early evolution of tyrosine kinase signaling.</title>
        <authorList>
            <person name="Clarke M."/>
            <person name="Lohan A.J."/>
            <person name="Liu B."/>
            <person name="Lagkouvardos I."/>
            <person name="Roy S."/>
            <person name="Zafar N."/>
            <person name="Bertelli C."/>
            <person name="Schilde C."/>
            <person name="Kianianmomeni A."/>
            <person name="Burglin T.R."/>
            <person name="Frech C."/>
            <person name="Turcotte B."/>
            <person name="Kopec K.O."/>
            <person name="Synnott J.M."/>
            <person name="Choo C."/>
            <person name="Paponov I."/>
            <person name="Finkler A."/>
            <person name="Soon Heng Tan C."/>
            <person name="Hutchins A.P."/>
            <person name="Weinmeier T."/>
            <person name="Rattei T."/>
            <person name="Chu J.S."/>
            <person name="Gimenez G."/>
            <person name="Irimia M."/>
            <person name="Rigden D.J."/>
            <person name="Fitzpatrick D.A."/>
            <person name="Lorenzo-Morales J."/>
            <person name="Bateman A."/>
            <person name="Chiu C.H."/>
            <person name="Tang P."/>
            <person name="Hegemann P."/>
            <person name="Fromm H."/>
            <person name="Raoult D."/>
            <person name="Greub G."/>
            <person name="Miranda-Saavedra D."/>
            <person name="Chen N."/>
            <person name="Nash P."/>
            <person name="Ginger M.L."/>
            <person name="Horn M."/>
            <person name="Schaap P."/>
            <person name="Caler L."/>
            <person name="Loftus B."/>
        </authorList>
    </citation>
    <scope>NUCLEOTIDE SEQUENCE [LARGE SCALE GENOMIC DNA]</scope>
    <source>
        <strain evidence="10 11">Neff</strain>
    </source>
</reference>
<dbReference type="Gene3D" id="2.60.40.1110">
    <property type="match status" value="1"/>
</dbReference>
<feature type="region of interest" description="Disordered" evidence="5">
    <location>
        <begin position="555"/>
        <end position="595"/>
    </location>
</feature>
<dbReference type="PROSITE" id="PS00383">
    <property type="entry name" value="TYR_PHOSPHATASE_1"/>
    <property type="match status" value="1"/>
</dbReference>
<dbReference type="GO" id="GO:0016314">
    <property type="term" value="F:phosphatidylinositol-3,4,5-trisphosphate 3-phosphatase activity"/>
    <property type="evidence" value="ECO:0007669"/>
    <property type="project" value="TreeGrafter"/>
</dbReference>
<dbReference type="GO" id="GO:0004721">
    <property type="term" value="F:phosphoprotein phosphatase activity"/>
    <property type="evidence" value="ECO:0007669"/>
    <property type="project" value="UniProtKB-KW"/>
</dbReference>
<feature type="compositionally biased region" description="Acidic residues" evidence="5">
    <location>
        <begin position="908"/>
        <end position="928"/>
    </location>
</feature>
<keyword evidence="6" id="KW-0812">Transmembrane</keyword>
<dbReference type="SMART" id="SM01301">
    <property type="entry name" value="PTPlike_phytase"/>
    <property type="match status" value="1"/>
</dbReference>
<evidence type="ECO:0000259" key="8">
    <source>
        <dbReference type="PROSITE" id="PS51181"/>
    </source>
</evidence>
<dbReference type="PANTHER" id="PTHR12305">
    <property type="entry name" value="PHOSPHATASE WITH HOMOLOGY TO TENSIN"/>
    <property type="match status" value="1"/>
</dbReference>
<feature type="compositionally biased region" description="Basic and acidic residues" evidence="5">
    <location>
        <begin position="867"/>
        <end position="880"/>
    </location>
</feature>
<evidence type="ECO:0000259" key="7">
    <source>
        <dbReference type="PROSITE" id="PS50056"/>
    </source>
</evidence>
<accession>L8H5X5</accession>
<dbReference type="InterPro" id="IPR029023">
    <property type="entry name" value="Tensin_phosphatase"/>
</dbReference>
<dbReference type="InterPro" id="IPR016130">
    <property type="entry name" value="Tyr_Pase_AS"/>
</dbReference>
<dbReference type="VEuPathDB" id="AmoebaDB:ACA1_053250"/>
<dbReference type="InterPro" id="IPR045101">
    <property type="entry name" value="PTP_PTEN"/>
</dbReference>
<dbReference type="RefSeq" id="XP_004344005.1">
    <property type="nucleotide sequence ID" value="XM_004343955.1"/>
</dbReference>
<evidence type="ECO:0000313" key="10">
    <source>
        <dbReference type="EMBL" id="ELR20602.1"/>
    </source>
</evidence>
<dbReference type="EMBL" id="KB007909">
    <property type="protein sequence ID" value="ELR20602.1"/>
    <property type="molecule type" value="Genomic_DNA"/>
</dbReference>
<dbReference type="GO" id="GO:0006629">
    <property type="term" value="P:lipid metabolic process"/>
    <property type="evidence" value="ECO:0007669"/>
    <property type="project" value="UniProtKB-KW"/>
</dbReference>
<feature type="domain" description="Tyrosine specific protein phosphatases" evidence="7">
    <location>
        <begin position="100"/>
        <end position="171"/>
    </location>
</feature>
<feature type="region of interest" description="Disordered" evidence="5">
    <location>
        <begin position="779"/>
        <end position="808"/>
    </location>
</feature>
<evidence type="ECO:0000256" key="2">
    <source>
        <dbReference type="ARBA" id="ARBA00022801"/>
    </source>
</evidence>
<gene>
    <name evidence="10" type="ORF">ACA1_053250</name>
</gene>
<comment type="similarity">
    <text evidence="1">Belongs to the PTEN phosphatase protein family.</text>
</comment>
<dbReference type="InterPro" id="IPR000387">
    <property type="entry name" value="Tyr_Pase_dom"/>
</dbReference>
<keyword evidence="6" id="KW-0472">Membrane</keyword>
<dbReference type="InterPro" id="IPR051281">
    <property type="entry name" value="Dual-spec_lipid-protein_phosph"/>
</dbReference>
<dbReference type="STRING" id="1257118.L8H5X5"/>
<dbReference type="SUPFAM" id="SSF49562">
    <property type="entry name" value="C2 domain (Calcium/lipid-binding domain, CaLB)"/>
    <property type="match status" value="1"/>
</dbReference>
<dbReference type="GO" id="GO:0005829">
    <property type="term" value="C:cytosol"/>
    <property type="evidence" value="ECO:0007669"/>
    <property type="project" value="TreeGrafter"/>
</dbReference>
<keyword evidence="11" id="KW-1185">Reference proteome</keyword>
<feature type="domain" description="C2 tensin-type" evidence="9">
    <location>
        <begin position="187"/>
        <end position="329"/>
    </location>
</feature>
<protein>
    <submittedName>
        <fullName evidence="10">Protein-tyrosine-phosphatase</fullName>
    </submittedName>
</protein>